<feature type="compositionally biased region" description="Acidic residues" evidence="1">
    <location>
        <begin position="68"/>
        <end position="97"/>
    </location>
</feature>
<evidence type="ECO:0000256" key="1">
    <source>
        <dbReference type="SAM" id="MobiDB-lite"/>
    </source>
</evidence>
<protein>
    <submittedName>
        <fullName evidence="2">Uncharacterized protein</fullName>
    </submittedName>
</protein>
<comment type="caution">
    <text evidence="2">The sequence shown here is derived from an EMBL/GenBank/DDBJ whole genome shotgun (WGS) entry which is preliminary data.</text>
</comment>
<gene>
    <name evidence="2" type="ORF">PoB_004510300</name>
</gene>
<dbReference type="Proteomes" id="UP000735302">
    <property type="component" value="Unassembled WGS sequence"/>
</dbReference>
<dbReference type="EMBL" id="BLXT01004960">
    <property type="protein sequence ID" value="GFO18598.1"/>
    <property type="molecule type" value="Genomic_DNA"/>
</dbReference>
<evidence type="ECO:0000313" key="3">
    <source>
        <dbReference type="Proteomes" id="UP000735302"/>
    </source>
</evidence>
<name>A0AAV4BIG5_9GAST</name>
<feature type="region of interest" description="Disordered" evidence="1">
    <location>
        <begin position="68"/>
        <end position="104"/>
    </location>
</feature>
<accession>A0AAV4BIG5</accession>
<evidence type="ECO:0000313" key="2">
    <source>
        <dbReference type="EMBL" id="GFO18598.1"/>
    </source>
</evidence>
<reference evidence="2 3" key="1">
    <citation type="journal article" date="2021" name="Elife">
        <title>Chloroplast acquisition without the gene transfer in kleptoplastic sea slugs, Plakobranchus ocellatus.</title>
        <authorList>
            <person name="Maeda T."/>
            <person name="Takahashi S."/>
            <person name="Yoshida T."/>
            <person name="Shimamura S."/>
            <person name="Takaki Y."/>
            <person name="Nagai Y."/>
            <person name="Toyoda A."/>
            <person name="Suzuki Y."/>
            <person name="Arimoto A."/>
            <person name="Ishii H."/>
            <person name="Satoh N."/>
            <person name="Nishiyama T."/>
            <person name="Hasebe M."/>
            <person name="Maruyama T."/>
            <person name="Minagawa J."/>
            <person name="Obokata J."/>
            <person name="Shigenobu S."/>
        </authorList>
    </citation>
    <scope>NUCLEOTIDE SEQUENCE [LARGE SCALE GENOMIC DNA]</scope>
</reference>
<organism evidence="2 3">
    <name type="scientific">Plakobranchus ocellatus</name>
    <dbReference type="NCBI Taxonomy" id="259542"/>
    <lineage>
        <taxon>Eukaryota</taxon>
        <taxon>Metazoa</taxon>
        <taxon>Spiralia</taxon>
        <taxon>Lophotrochozoa</taxon>
        <taxon>Mollusca</taxon>
        <taxon>Gastropoda</taxon>
        <taxon>Heterobranchia</taxon>
        <taxon>Euthyneura</taxon>
        <taxon>Panpulmonata</taxon>
        <taxon>Sacoglossa</taxon>
        <taxon>Placobranchoidea</taxon>
        <taxon>Plakobranchidae</taxon>
        <taxon>Plakobranchus</taxon>
    </lineage>
</organism>
<proteinExistence type="predicted"/>
<dbReference type="AlphaFoldDB" id="A0AAV4BIG5"/>
<sequence length="115" mass="13733">MKLLGFYSVSKPIEVLDGNRFRLLYFIKDGETSHNAVKRRMMGCMVEFNIEWLCMFGFKIKCMIELQTEEEEEGEEEVEEEEEEEVEEEEEEEEEEESGSRSSKVQLSLMKMFFF</sequence>
<keyword evidence="3" id="KW-1185">Reference proteome</keyword>